<dbReference type="Pfam" id="PF00775">
    <property type="entry name" value="Dioxygenase_C"/>
    <property type="match status" value="1"/>
</dbReference>
<accession>A0A2B7Y1F9</accession>
<reference evidence="4 5" key="1">
    <citation type="submission" date="2017-10" db="EMBL/GenBank/DDBJ databases">
        <title>Comparative genomics in systemic dimorphic fungi from Ajellomycetaceae.</title>
        <authorList>
            <person name="Munoz J.F."/>
            <person name="Mcewen J.G."/>
            <person name="Clay O.K."/>
            <person name="Cuomo C.A."/>
        </authorList>
    </citation>
    <scope>NUCLEOTIDE SEQUENCE [LARGE SCALE GENOMIC DNA]</scope>
    <source>
        <strain evidence="4 5">UAMH5409</strain>
    </source>
</reference>
<feature type="chain" id="PRO_5012541363" description="Intradiol ring-cleavage dioxygenases domain-containing protein" evidence="2">
    <location>
        <begin position="20"/>
        <end position="388"/>
    </location>
</feature>
<name>A0A2B7Y1F9_9EURO</name>
<dbReference type="PANTHER" id="PTHR34315">
    <property type="match status" value="1"/>
</dbReference>
<comment type="caution">
    <text evidence="4">The sequence shown here is derived from an EMBL/GenBank/DDBJ whole genome shotgun (WGS) entry which is preliminary data.</text>
</comment>
<dbReference type="CDD" id="cd03457">
    <property type="entry name" value="intradiol_dioxygenase_like"/>
    <property type="match status" value="1"/>
</dbReference>
<dbReference type="Gene3D" id="2.60.130.10">
    <property type="entry name" value="Aromatic compound dioxygenase"/>
    <property type="match status" value="1"/>
</dbReference>
<evidence type="ECO:0000256" key="1">
    <source>
        <dbReference type="SAM" id="MobiDB-lite"/>
    </source>
</evidence>
<dbReference type="EMBL" id="PDNB01000030">
    <property type="protein sequence ID" value="PGH14873.1"/>
    <property type="molecule type" value="Genomic_DNA"/>
</dbReference>
<keyword evidence="2" id="KW-0732">Signal</keyword>
<evidence type="ECO:0000313" key="5">
    <source>
        <dbReference type="Proteomes" id="UP000223968"/>
    </source>
</evidence>
<dbReference type="GO" id="GO:0016702">
    <property type="term" value="F:oxidoreductase activity, acting on single donors with incorporation of molecular oxygen, incorporation of two atoms of oxygen"/>
    <property type="evidence" value="ECO:0007669"/>
    <property type="project" value="InterPro"/>
</dbReference>
<dbReference type="AlphaFoldDB" id="A0A2B7Y1F9"/>
<dbReference type="GO" id="GO:0008199">
    <property type="term" value="F:ferric iron binding"/>
    <property type="evidence" value="ECO:0007669"/>
    <property type="project" value="InterPro"/>
</dbReference>
<dbReference type="InterPro" id="IPR015889">
    <property type="entry name" value="Intradiol_dOase_core"/>
</dbReference>
<evidence type="ECO:0000259" key="3">
    <source>
        <dbReference type="Pfam" id="PF00775"/>
    </source>
</evidence>
<keyword evidence="5" id="KW-1185">Reference proteome</keyword>
<feature type="compositionally biased region" description="Gly residues" evidence="1">
    <location>
        <begin position="362"/>
        <end position="372"/>
    </location>
</feature>
<evidence type="ECO:0000313" key="4">
    <source>
        <dbReference type="EMBL" id="PGH14873.1"/>
    </source>
</evidence>
<gene>
    <name evidence="4" type="ORF">AJ79_02735</name>
</gene>
<feature type="domain" description="Intradiol ring-cleavage dioxygenases" evidence="3">
    <location>
        <begin position="138"/>
        <end position="235"/>
    </location>
</feature>
<dbReference type="InterPro" id="IPR000627">
    <property type="entry name" value="Intradiol_dOase_C"/>
</dbReference>
<organism evidence="4 5">
    <name type="scientific">Helicocarpus griseus UAMH5409</name>
    <dbReference type="NCBI Taxonomy" id="1447875"/>
    <lineage>
        <taxon>Eukaryota</taxon>
        <taxon>Fungi</taxon>
        <taxon>Dikarya</taxon>
        <taxon>Ascomycota</taxon>
        <taxon>Pezizomycotina</taxon>
        <taxon>Eurotiomycetes</taxon>
        <taxon>Eurotiomycetidae</taxon>
        <taxon>Onygenales</taxon>
        <taxon>Ajellomycetaceae</taxon>
        <taxon>Helicocarpus</taxon>
    </lineage>
</organism>
<dbReference type="OrthoDB" id="121380at2759"/>
<sequence>MVNLCRVAALAGALFASTAVSHNDHALSPRELEVRAERMRIARRGLGVCAETLQARGWEKRNVDRRAKRAAAIRAKRNLPAAPWKKTKRDFEDVLGTNHNDTLKFPGANLDTPSSVFFGEDPTQACILTAEAMVGPYYVDGELIRNDIVEDQAGVPLYVDIQVLNIETCEPVPNMYTDLWHANSTGVYSGVIAEGNGNDDIEGNLNTTFGRGVYATDAEGVVEYHTIFPGHYIGRAVHMHVMTHEGGEVLPNNTFKSSQASHVGQIYFDQALVDTVEATEPYTLNQQEDTFNADDRIMREQADTSEADPVVHYIYLGEGVTDGVFAWTTLAVNRTSVQEVIPAVHWTENGGVKNPDAPSGPPGGGMPSGGFPSGLLGALPTGLRIFSP</sequence>
<protein>
    <recommendedName>
        <fullName evidence="3">Intradiol ring-cleavage dioxygenases domain-containing protein</fullName>
    </recommendedName>
</protein>
<dbReference type="Proteomes" id="UP000223968">
    <property type="component" value="Unassembled WGS sequence"/>
</dbReference>
<dbReference type="SUPFAM" id="SSF49482">
    <property type="entry name" value="Aromatic compound dioxygenase"/>
    <property type="match status" value="1"/>
</dbReference>
<feature type="region of interest" description="Disordered" evidence="1">
    <location>
        <begin position="347"/>
        <end position="373"/>
    </location>
</feature>
<feature type="signal peptide" evidence="2">
    <location>
        <begin position="1"/>
        <end position="19"/>
    </location>
</feature>
<dbReference type="PANTHER" id="PTHR34315:SF1">
    <property type="entry name" value="INTRADIOL RING-CLEAVAGE DIOXYGENASES DOMAIN-CONTAINING PROTEIN-RELATED"/>
    <property type="match status" value="1"/>
</dbReference>
<evidence type="ECO:0000256" key="2">
    <source>
        <dbReference type="SAM" id="SignalP"/>
    </source>
</evidence>
<proteinExistence type="predicted"/>
<dbReference type="STRING" id="1447875.A0A2B7Y1F9"/>